<feature type="compositionally biased region" description="Basic residues" evidence="1">
    <location>
        <begin position="1"/>
        <end position="12"/>
    </location>
</feature>
<comment type="caution">
    <text evidence="2">The sequence shown here is derived from an EMBL/GenBank/DDBJ whole genome shotgun (WGS) entry which is preliminary data.</text>
</comment>
<proteinExistence type="predicted"/>
<feature type="region of interest" description="Disordered" evidence="1">
    <location>
        <begin position="1"/>
        <end position="95"/>
    </location>
</feature>
<dbReference type="AlphaFoldDB" id="A0A1R3JJM3"/>
<evidence type="ECO:0000313" key="2">
    <source>
        <dbReference type="EMBL" id="OMO94975.1"/>
    </source>
</evidence>
<protein>
    <submittedName>
        <fullName evidence="2">Uncharacterized protein</fullName>
    </submittedName>
</protein>
<name>A0A1R3JJM3_9ROSI</name>
<dbReference type="Proteomes" id="UP000187203">
    <property type="component" value="Unassembled WGS sequence"/>
</dbReference>
<organism evidence="2 3">
    <name type="scientific">Corchorus olitorius</name>
    <dbReference type="NCBI Taxonomy" id="93759"/>
    <lineage>
        <taxon>Eukaryota</taxon>
        <taxon>Viridiplantae</taxon>
        <taxon>Streptophyta</taxon>
        <taxon>Embryophyta</taxon>
        <taxon>Tracheophyta</taxon>
        <taxon>Spermatophyta</taxon>
        <taxon>Magnoliopsida</taxon>
        <taxon>eudicotyledons</taxon>
        <taxon>Gunneridae</taxon>
        <taxon>Pentapetalae</taxon>
        <taxon>rosids</taxon>
        <taxon>malvids</taxon>
        <taxon>Malvales</taxon>
        <taxon>Malvaceae</taxon>
        <taxon>Grewioideae</taxon>
        <taxon>Apeibeae</taxon>
        <taxon>Corchorus</taxon>
    </lineage>
</organism>
<dbReference type="EMBL" id="AWUE01015920">
    <property type="protein sequence ID" value="OMO94975.1"/>
    <property type="molecule type" value="Genomic_DNA"/>
</dbReference>
<keyword evidence="3" id="KW-1185">Reference proteome</keyword>
<sequence>MPIHGHNTHHLPKTVNHGGPDGGRGIPQCFQQHGVGASSASQQEPPSENIQSTDKGKALAFLPTEATVEETPMKRKIQGGQEGKSEKTFEAPNPIVGPYKRKAVCDLCNMCCPSEKHLDQTKEGKKLTPSTMIGAEKSFF</sequence>
<feature type="compositionally biased region" description="Polar residues" evidence="1">
    <location>
        <begin position="38"/>
        <end position="53"/>
    </location>
</feature>
<evidence type="ECO:0000313" key="3">
    <source>
        <dbReference type="Proteomes" id="UP000187203"/>
    </source>
</evidence>
<accession>A0A1R3JJM3</accession>
<reference evidence="3" key="1">
    <citation type="submission" date="2013-09" db="EMBL/GenBank/DDBJ databases">
        <title>Corchorus olitorius genome sequencing.</title>
        <authorList>
            <person name="Alam M."/>
            <person name="Haque M.S."/>
            <person name="Islam M.S."/>
            <person name="Emdad E.M."/>
            <person name="Islam M.M."/>
            <person name="Ahmed B."/>
            <person name="Halim A."/>
            <person name="Hossen Q.M.M."/>
            <person name="Hossain M.Z."/>
            <person name="Ahmed R."/>
            <person name="Khan M.M."/>
            <person name="Islam R."/>
            <person name="Rashid M.M."/>
            <person name="Khan S.A."/>
            <person name="Rahman M.S."/>
            <person name="Alam M."/>
            <person name="Yahiya A.S."/>
            <person name="Khan M.S."/>
            <person name="Azam M.S."/>
            <person name="Haque T."/>
            <person name="Lashkar M.Z.H."/>
            <person name="Akhand A.I."/>
            <person name="Morshed G."/>
            <person name="Roy S."/>
            <person name="Uddin K.S."/>
            <person name="Rabeya T."/>
            <person name="Hossain A.S."/>
            <person name="Chowdhury A."/>
            <person name="Snigdha A.R."/>
            <person name="Mortoza M.S."/>
            <person name="Matin S.A."/>
            <person name="Hoque S.M.E."/>
            <person name="Islam M.K."/>
            <person name="Roy D.K."/>
            <person name="Haider R."/>
            <person name="Moosa M.M."/>
            <person name="Elias S.M."/>
            <person name="Hasan A.M."/>
            <person name="Jahan S."/>
            <person name="Shafiuddin M."/>
            <person name="Mahmood N."/>
            <person name="Shommy N.S."/>
        </authorList>
    </citation>
    <scope>NUCLEOTIDE SEQUENCE [LARGE SCALE GENOMIC DNA]</scope>
    <source>
        <strain evidence="3">cv. O-4</strain>
    </source>
</reference>
<evidence type="ECO:0000256" key="1">
    <source>
        <dbReference type="SAM" id="MobiDB-lite"/>
    </source>
</evidence>
<gene>
    <name evidence="2" type="ORF">COLO4_16109</name>
</gene>